<dbReference type="OrthoDB" id="5497069at2"/>
<dbReference type="Proteomes" id="UP000315010">
    <property type="component" value="Unassembled WGS sequence"/>
</dbReference>
<gene>
    <name evidence="1" type="ORF">CA13_08180</name>
</gene>
<accession>A0A5C5YWL2</accession>
<keyword evidence="2" id="KW-1185">Reference proteome</keyword>
<evidence type="ECO:0000313" key="2">
    <source>
        <dbReference type="Proteomes" id="UP000315010"/>
    </source>
</evidence>
<protein>
    <submittedName>
        <fullName evidence="1">Uncharacterized protein</fullName>
    </submittedName>
</protein>
<dbReference type="RefSeq" id="WP_146394642.1">
    <property type="nucleotide sequence ID" value="NZ_SJPJ01000001.1"/>
</dbReference>
<proteinExistence type="predicted"/>
<organism evidence="1 2">
    <name type="scientific">Novipirellula herctigrandis</name>
    <dbReference type="NCBI Taxonomy" id="2527986"/>
    <lineage>
        <taxon>Bacteria</taxon>
        <taxon>Pseudomonadati</taxon>
        <taxon>Planctomycetota</taxon>
        <taxon>Planctomycetia</taxon>
        <taxon>Pirellulales</taxon>
        <taxon>Pirellulaceae</taxon>
        <taxon>Novipirellula</taxon>
    </lineage>
</organism>
<dbReference type="EMBL" id="SJPJ01000001">
    <property type="protein sequence ID" value="TWT79418.1"/>
    <property type="molecule type" value="Genomic_DNA"/>
</dbReference>
<name>A0A5C5YWL2_9BACT</name>
<evidence type="ECO:0000313" key="1">
    <source>
        <dbReference type="EMBL" id="TWT79418.1"/>
    </source>
</evidence>
<sequence length="416" mass="46613">MLEPSPHNGQKRLLRLAACEPIQLQAKQISPAEVLDTPGPLVGIVSSRLGHDPNLHRQVCQFLSRRMMDLRQRHARILVAAGSAIEKLAIRAAELFHIPVVRLIVGKEATSYATTETVLVDCVIQSNDALPRDAVLIGLADQIDAAYVRRGGKIDQALRRRLLALRDSSCRVAVLNELPTAGPELIQSGAIGWYLSDTDQAMESCVKGNTYQPIIDGDTRWMQSDGQWLIHCTRSCLGPWPGQTPKQHQDELLLGHSDGFANPTSRGPLETLMRIVRSGRLVAGAITSAQKYPVVCFSERSLVECLKQRSFRSHVSRWDGEPYGIAVQIDAAKRFGIKPVIYGEKEHRKQLTSEDKFRFQAKGKTHDWTLEREWRYNATIDLTRFAENEVRVFVPEKVEASQLCPIRNWLISVTTT</sequence>
<comment type="caution">
    <text evidence="1">The sequence shown here is derived from an EMBL/GenBank/DDBJ whole genome shotgun (WGS) entry which is preliminary data.</text>
</comment>
<reference evidence="1 2" key="1">
    <citation type="submission" date="2019-02" db="EMBL/GenBank/DDBJ databases">
        <title>Deep-cultivation of Planctomycetes and their phenomic and genomic characterization uncovers novel biology.</title>
        <authorList>
            <person name="Wiegand S."/>
            <person name="Jogler M."/>
            <person name="Boedeker C."/>
            <person name="Pinto D."/>
            <person name="Vollmers J."/>
            <person name="Rivas-Marin E."/>
            <person name="Kohn T."/>
            <person name="Peeters S.H."/>
            <person name="Heuer A."/>
            <person name="Rast P."/>
            <person name="Oberbeckmann S."/>
            <person name="Bunk B."/>
            <person name="Jeske O."/>
            <person name="Meyerdierks A."/>
            <person name="Storesund J.E."/>
            <person name="Kallscheuer N."/>
            <person name="Luecker S."/>
            <person name="Lage O.M."/>
            <person name="Pohl T."/>
            <person name="Merkel B.J."/>
            <person name="Hornburger P."/>
            <person name="Mueller R.-W."/>
            <person name="Bruemmer F."/>
            <person name="Labrenz M."/>
            <person name="Spormann A.M."/>
            <person name="Op Den Camp H."/>
            <person name="Overmann J."/>
            <person name="Amann R."/>
            <person name="Jetten M.S.M."/>
            <person name="Mascher T."/>
            <person name="Medema M.H."/>
            <person name="Devos D.P."/>
            <person name="Kaster A.-K."/>
            <person name="Ovreas L."/>
            <person name="Rohde M."/>
            <person name="Galperin M.Y."/>
            <person name="Jogler C."/>
        </authorList>
    </citation>
    <scope>NUCLEOTIDE SEQUENCE [LARGE SCALE GENOMIC DNA]</scope>
    <source>
        <strain evidence="1 2">CA13</strain>
    </source>
</reference>
<dbReference type="AlphaFoldDB" id="A0A5C5YWL2"/>